<dbReference type="EMBL" id="AWWV01011582">
    <property type="protein sequence ID" value="OMO71536.1"/>
    <property type="molecule type" value="Genomic_DNA"/>
</dbReference>
<keyword evidence="3" id="KW-1185">Reference proteome</keyword>
<dbReference type="OrthoDB" id="992545at2759"/>
<evidence type="ECO:0000313" key="2">
    <source>
        <dbReference type="EMBL" id="OMO71536.1"/>
    </source>
</evidence>
<dbReference type="Gramene" id="OMO71536">
    <property type="protein sequence ID" value="OMO71536"/>
    <property type="gene ID" value="CCACVL1_18171"/>
</dbReference>
<organism evidence="2 3">
    <name type="scientific">Corchorus capsularis</name>
    <name type="common">Jute</name>
    <dbReference type="NCBI Taxonomy" id="210143"/>
    <lineage>
        <taxon>Eukaryota</taxon>
        <taxon>Viridiplantae</taxon>
        <taxon>Streptophyta</taxon>
        <taxon>Embryophyta</taxon>
        <taxon>Tracheophyta</taxon>
        <taxon>Spermatophyta</taxon>
        <taxon>Magnoliopsida</taxon>
        <taxon>eudicotyledons</taxon>
        <taxon>Gunneridae</taxon>
        <taxon>Pentapetalae</taxon>
        <taxon>rosids</taxon>
        <taxon>malvids</taxon>
        <taxon>Malvales</taxon>
        <taxon>Malvaceae</taxon>
        <taxon>Grewioideae</taxon>
        <taxon>Apeibeae</taxon>
        <taxon>Corchorus</taxon>
    </lineage>
</organism>
<dbReference type="Proteomes" id="UP000188268">
    <property type="component" value="Unassembled WGS sequence"/>
</dbReference>
<comment type="caution">
    <text evidence="2">The sequence shown here is derived from an EMBL/GenBank/DDBJ whole genome shotgun (WGS) entry which is preliminary data.</text>
</comment>
<evidence type="ECO:0000256" key="1">
    <source>
        <dbReference type="SAM" id="MobiDB-lite"/>
    </source>
</evidence>
<name>A0A1R3HMC7_COCAP</name>
<reference evidence="2 3" key="1">
    <citation type="submission" date="2013-09" db="EMBL/GenBank/DDBJ databases">
        <title>Corchorus capsularis genome sequencing.</title>
        <authorList>
            <person name="Alam M."/>
            <person name="Haque M.S."/>
            <person name="Islam M.S."/>
            <person name="Emdad E.M."/>
            <person name="Islam M.M."/>
            <person name="Ahmed B."/>
            <person name="Halim A."/>
            <person name="Hossen Q.M.M."/>
            <person name="Hossain M.Z."/>
            <person name="Ahmed R."/>
            <person name="Khan M.M."/>
            <person name="Islam R."/>
            <person name="Rashid M.M."/>
            <person name="Khan S.A."/>
            <person name="Rahman M.S."/>
            <person name="Alam M."/>
        </authorList>
    </citation>
    <scope>NUCLEOTIDE SEQUENCE [LARGE SCALE GENOMIC DNA]</scope>
    <source>
        <strain evidence="3">cv. CVL-1</strain>
        <tissue evidence="2">Whole seedling</tissue>
    </source>
</reference>
<evidence type="ECO:0000313" key="3">
    <source>
        <dbReference type="Proteomes" id="UP000188268"/>
    </source>
</evidence>
<dbReference type="OMA" id="MWQNTIT"/>
<sequence length="193" mass="21745">MTVISGGGSALKFEIEPFNGTNSFQMWQNTITDVLVQQGLGDAFETDKSAALNENMWRDIQRNMKMKVGTSLRAHLNEYNRLVTQLASVDEVMKEADKAVLLINSLTDKYDPVTRALMVCRKTLSLQDVTSAIFKYDGLKETEKKDEENDALMVKRGRTNGRDKNDARSRGRFNERGRSSSRPRVDMGSKDLG</sequence>
<proteinExistence type="predicted"/>
<protein>
    <submittedName>
        <fullName evidence="2">Uncharacterized protein</fullName>
    </submittedName>
</protein>
<dbReference type="Pfam" id="PF14223">
    <property type="entry name" value="Retrotran_gag_2"/>
    <property type="match status" value="1"/>
</dbReference>
<accession>A0A1R3HMC7</accession>
<feature type="compositionally biased region" description="Basic and acidic residues" evidence="1">
    <location>
        <begin position="160"/>
        <end position="193"/>
    </location>
</feature>
<gene>
    <name evidence="2" type="ORF">CCACVL1_18171</name>
</gene>
<feature type="region of interest" description="Disordered" evidence="1">
    <location>
        <begin position="145"/>
        <end position="193"/>
    </location>
</feature>
<dbReference type="AlphaFoldDB" id="A0A1R3HMC7"/>